<name>A0A840I5Y4_9PROT</name>
<proteinExistence type="predicted"/>
<comment type="caution">
    <text evidence="1">The sequence shown here is derived from an EMBL/GenBank/DDBJ whole genome shotgun (WGS) entry which is preliminary data.</text>
</comment>
<gene>
    <name evidence="1" type="ORF">GGQ59_002777</name>
</gene>
<reference evidence="1 2" key="1">
    <citation type="submission" date="2020-08" db="EMBL/GenBank/DDBJ databases">
        <title>Genomic Encyclopedia of Type Strains, Phase IV (KMG-IV): sequencing the most valuable type-strain genomes for metagenomic binning, comparative biology and taxonomic classification.</title>
        <authorList>
            <person name="Goeker M."/>
        </authorList>
    </citation>
    <scope>NUCLEOTIDE SEQUENCE [LARGE SCALE GENOMIC DNA]</scope>
    <source>
        <strain evidence="1 2">DSM 102850</strain>
    </source>
</reference>
<dbReference type="RefSeq" id="WP_031556393.1">
    <property type="nucleotide sequence ID" value="NZ_JACHOB010000007.1"/>
</dbReference>
<dbReference type="EMBL" id="JACHOB010000007">
    <property type="protein sequence ID" value="MBB4660227.1"/>
    <property type="molecule type" value="Genomic_DNA"/>
</dbReference>
<sequence length="416" mass="45268">MKRFAAPDCRSDLRSVCSCESIERPKLVDAVDRLAGEEGFFGRHLADKPHLFAGFSVRVPRTDFEAMTDLVSVVEALSRLPAYREAVSQWAPSALDSQSHGEGLFMGYDFHLTDEGPRLIEINTNAGGAFLCAAAAEAACHCWNDQEPAERFEEGVTQAFRREWWLAGRTSSLKSVAIVDDAPSAQFLHPEFELAKAMLERHGIAVEVADPSRLSAAGDRLVGGKGAVDLVYNRSTDFGLSDPGHASLRWAYDEATALVSPSPRHHALLAHKRNLTLLSDPDRMRGLGASDADLSALRLIPRTVAVTASDAESLWTARKSLFFKPVASHASKGVYRGAKLTRSVFRDIVDADYVAQSFVPAPERSVELDGETVRRKVDVRLYTHAGTVLLAAARIYQGQATNMLTEGGGFAPVFVG</sequence>
<organism evidence="1 2">
    <name type="scientific">Parvularcula dongshanensis</name>
    <dbReference type="NCBI Taxonomy" id="1173995"/>
    <lineage>
        <taxon>Bacteria</taxon>
        <taxon>Pseudomonadati</taxon>
        <taxon>Pseudomonadota</taxon>
        <taxon>Alphaproteobacteria</taxon>
        <taxon>Parvularculales</taxon>
        <taxon>Parvularculaceae</taxon>
        <taxon>Parvularcula</taxon>
    </lineage>
</organism>
<evidence type="ECO:0008006" key="3">
    <source>
        <dbReference type="Google" id="ProtNLM"/>
    </source>
</evidence>
<dbReference type="Proteomes" id="UP000563524">
    <property type="component" value="Unassembled WGS sequence"/>
</dbReference>
<evidence type="ECO:0000313" key="2">
    <source>
        <dbReference type="Proteomes" id="UP000563524"/>
    </source>
</evidence>
<keyword evidence="2" id="KW-1185">Reference proteome</keyword>
<dbReference type="SUPFAM" id="SSF56059">
    <property type="entry name" value="Glutathione synthetase ATP-binding domain-like"/>
    <property type="match status" value="1"/>
</dbReference>
<evidence type="ECO:0000313" key="1">
    <source>
        <dbReference type="EMBL" id="MBB4660227.1"/>
    </source>
</evidence>
<accession>A0A840I5Y4</accession>
<protein>
    <recommendedName>
        <fullName evidence="3">Circularly permuted type 2 ATP-grasp protein</fullName>
    </recommendedName>
</protein>
<dbReference type="AlphaFoldDB" id="A0A840I5Y4"/>